<evidence type="ECO:0000313" key="1">
    <source>
        <dbReference type="EMBL" id="EFA91814.1"/>
    </source>
</evidence>
<keyword evidence="2" id="KW-1185">Reference proteome</keyword>
<gene>
    <name evidence="1" type="ORF">HMPREF0650_1851</name>
</gene>
<name>D1W6K9_9BACT</name>
<dbReference type="Proteomes" id="UP000005283">
    <property type="component" value="Unassembled WGS sequence"/>
</dbReference>
<organism evidence="1 2">
    <name type="scientific">Hoylesella buccalis ATCC 35310</name>
    <dbReference type="NCBI Taxonomy" id="679190"/>
    <lineage>
        <taxon>Bacteria</taxon>
        <taxon>Pseudomonadati</taxon>
        <taxon>Bacteroidota</taxon>
        <taxon>Bacteroidia</taxon>
        <taxon>Bacteroidales</taxon>
        <taxon>Prevotellaceae</taxon>
        <taxon>Hoylesella</taxon>
    </lineage>
</organism>
<accession>D1W6K9</accession>
<comment type="caution">
    <text evidence="1">The sequence shown here is derived from an EMBL/GenBank/DDBJ whole genome shotgun (WGS) entry which is preliminary data.</text>
</comment>
<protein>
    <submittedName>
        <fullName evidence="1">Uncharacterized protein</fullName>
    </submittedName>
</protein>
<reference evidence="1 2" key="1">
    <citation type="submission" date="2009-12" db="EMBL/GenBank/DDBJ databases">
        <title>Genome Sequence of Prevotella buccalis ATCC 35310.</title>
        <authorList>
            <person name="Durkin A.S."/>
            <person name="Madupu R."/>
            <person name="Torralba M."/>
            <person name="Methe B."/>
            <person name="Sutton G."/>
            <person name="Strausberg R.L."/>
            <person name="Nelson K.E."/>
        </authorList>
    </citation>
    <scope>NUCLEOTIDE SEQUENCE [LARGE SCALE GENOMIC DNA]</scope>
    <source>
        <strain evidence="1 2">ATCC 35310</strain>
    </source>
</reference>
<evidence type="ECO:0000313" key="2">
    <source>
        <dbReference type="Proteomes" id="UP000005283"/>
    </source>
</evidence>
<dbReference type="EMBL" id="ADEG01000068">
    <property type="protein sequence ID" value="EFA91814.1"/>
    <property type="molecule type" value="Genomic_DNA"/>
</dbReference>
<proteinExistence type="predicted"/>
<sequence>MYIFIFYGNNDIKLPMKKLVARSKHSPKNNNFPTFLREK</sequence>
<dbReference type="AlphaFoldDB" id="D1W6K9"/>